<protein>
    <submittedName>
        <fullName evidence="1">EC1118_1G1_2927p</fullName>
    </submittedName>
</protein>
<dbReference type="Proteomes" id="UP000000286">
    <property type="component" value="Chromosome VII"/>
</dbReference>
<dbReference type="EMBL" id="FN393070">
    <property type="protein sequence ID" value="CAY79754.1"/>
    <property type="molecule type" value="Genomic_DNA"/>
</dbReference>
<organism evidence="1 2">
    <name type="scientific">Saccharomyces cerevisiae (strain Lalvin EC1118 / Prise de mousse)</name>
    <name type="common">Baker's yeast</name>
    <dbReference type="NCBI Taxonomy" id="643680"/>
    <lineage>
        <taxon>Eukaryota</taxon>
        <taxon>Fungi</taxon>
        <taxon>Dikarya</taxon>
        <taxon>Ascomycota</taxon>
        <taxon>Saccharomycotina</taxon>
        <taxon>Saccharomycetes</taxon>
        <taxon>Saccharomycetales</taxon>
        <taxon>Saccharomycetaceae</taxon>
        <taxon>Saccharomyces</taxon>
    </lineage>
</organism>
<dbReference type="AlphaFoldDB" id="C8Z8N8"/>
<dbReference type="HOGENOM" id="CLU_3408154_0_0_1"/>
<sequence length="36" mass="4209">MLIFIIHYHRHLALHLMGAFQKHSNSISPPPRKGFI</sequence>
<proteinExistence type="predicted"/>
<accession>C8Z8N8</accession>
<reference evidence="1 2" key="1">
    <citation type="journal article" date="2009" name="Proc. Natl. Acad. Sci. U.S.A.">
        <title>Eukaryote-to-eukaryote gene transfer events revealed by the genome sequence of the wine yeast Saccharomyces cerevisiae EC1118.</title>
        <authorList>
            <person name="Novo M."/>
            <person name="Bigey F."/>
            <person name="Beyne E."/>
            <person name="Galeote V."/>
            <person name="Gavory F."/>
            <person name="Mallet S."/>
            <person name="Cambot B."/>
            <person name="Legras J.L."/>
            <person name="Wincker P."/>
            <person name="Casaregola S."/>
            <person name="Dequin S."/>
        </authorList>
    </citation>
    <scope>NUCLEOTIDE SEQUENCE [LARGE SCALE GENOMIC DNA]</scope>
    <source>
        <strain evidence="2">Lalvin EC1118 / Prise de mousse</strain>
    </source>
</reference>
<evidence type="ECO:0000313" key="2">
    <source>
        <dbReference type="Proteomes" id="UP000000286"/>
    </source>
</evidence>
<gene>
    <name evidence="1" type="ORF">EC1118_1G1_2927g</name>
</gene>
<evidence type="ECO:0000313" key="1">
    <source>
        <dbReference type="EMBL" id="CAY79754.1"/>
    </source>
</evidence>
<name>C8Z8N8_YEAS8</name>